<keyword evidence="12" id="KW-1185">Reference proteome</keyword>
<reference evidence="11 12" key="1">
    <citation type="journal article" date="2019" name="Sci. Rep.">
        <title>Comparative genomics of chytrid fungi reveal insights into the obligate biotrophic and pathogenic lifestyle of Synchytrium endobioticum.</title>
        <authorList>
            <person name="van de Vossenberg B.T.L.H."/>
            <person name="Warris S."/>
            <person name="Nguyen H.D.T."/>
            <person name="van Gent-Pelzer M.P.E."/>
            <person name="Joly D.L."/>
            <person name="van de Geest H.C."/>
            <person name="Bonants P.J.M."/>
            <person name="Smith D.S."/>
            <person name="Levesque C.A."/>
            <person name="van der Lee T.A.J."/>
        </authorList>
    </citation>
    <scope>NUCLEOTIDE SEQUENCE [LARGE SCALE GENOMIC DNA]</scope>
    <source>
        <strain evidence="11 12">CBS 675.73</strain>
    </source>
</reference>
<gene>
    <name evidence="11" type="ORF">CcCBS67573_g05672</name>
</gene>
<dbReference type="Gene3D" id="1.20.1110.10">
    <property type="entry name" value="Calcium-transporting ATPase, transmembrane domain"/>
    <property type="match status" value="2"/>
</dbReference>
<keyword evidence="7 9" id="KW-1133">Transmembrane helix</keyword>
<dbReference type="GO" id="GO:0036376">
    <property type="term" value="P:sodium ion export across plasma membrane"/>
    <property type="evidence" value="ECO:0007669"/>
    <property type="project" value="TreeGrafter"/>
</dbReference>
<dbReference type="GO" id="GO:0005886">
    <property type="term" value="C:plasma membrane"/>
    <property type="evidence" value="ECO:0007669"/>
    <property type="project" value="UniProtKB-SubCell"/>
</dbReference>
<dbReference type="Pfam" id="PF00122">
    <property type="entry name" value="E1-E2_ATPase"/>
    <property type="match status" value="1"/>
</dbReference>
<dbReference type="NCBIfam" id="TIGR01494">
    <property type="entry name" value="ATPase_P-type"/>
    <property type="match status" value="2"/>
</dbReference>
<dbReference type="GO" id="GO:0005391">
    <property type="term" value="F:P-type sodium:potassium-exchanging transporter activity"/>
    <property type="evidence" value="ECO:0007669"/>
    <property type="project" value="TreeGrafter"/>
</dbReference>
<dbReference type="InterPro" id="IPR001757">
    <property type="entry name" value="P_typ_ATPase"/>
</dbReference>
<comment type="caution">
    <text evidence="11">The sequence shown here is derived from an EMBL/GenBank/DDBJ whole genome shotgun (WGS) entry which is preliminary data.</text>
</comment>
<dbReference type="InterPro" id="IPR044492">
    <property type="entry name" value="P_typ_ATPase_HD_dom"/>
</dbReference>
<dbReference type="SFLD" id="SFLDG00002">
    <property type="entry name" value="C1.7:_P-type_atpase_like"/>
    <property type="match status" value="1"/>
</dbReference>
<accession>A0A507FBV0</accession>
<dbReference type="Gene3D" id="3.40.50.1000">
    <property type="entry name" value="HAD superfamily/HAD-like"/>
    <property type="match status" value="1"/>
</dbReference>
<feature type="transmembrane region" description="Helical" evidence="9">
    <location>
        <begin position="299"/>
        <end position="323"/>
    </location>
</feature>
<evidence type="ECO:0000259" key="10">
    <source>
        <dbReference type="SMART" id="SM00831"/>
    </source>
</evidence>
<dbReference type="GO" id="GO:0006883">
    <property type="term" value="P:intracellular sodium ion homeostasis"/>
    <property type="evidence" value="ECO:0007669"/>
    <property type="project" value="TreeGrafter"/>
</dbReference>
<dbReference type="FunFam" id="3.40.1110.10:FF:000061">
    <property type="entry name" value="Potassium-transporting ATPase alpha chain 1"/>
    <property type="match status" value="1"/>
</dbReference>
<dbReference type="InterPro" id="IPR006068">
    <property type="entry name" value="ATPase_P-typ_cation-transptr_C"/>
</dbReference>
<feature type="transmembrane region" description="Helical" evidence="9">
    <location>
        <begin position="889"/>
        <end position="911"/>
    </location>
</feature>
<dbReference type="GO" id="GO:0005524">
    <property type="term" value="F:ATP binding"/>
    <property type="evidence" value="ECO:0007669"/>
    <property type="project" value="UniProtKB-KW"/>
</dbReference>
<dbReference type="InterPro" id="IPR023214">
    <property type="entry name" value="HAD_sf"/>
</dbReference>
<sequence length="1078" mass="118815">MPEAKKDTKKLDIEEHLFTFEQLMTHHKTSFDAAKPMQSKGLDAADAAKRLAEQGPNILSPPKKKLMIWLFIECLFNIFNALLLFCGIAGFIVYGIDPVGNGMVAVYMAIILIVVAFLNALIEFLQLLASEKALAGFMNMIPSKSQVVRNGNLQNLPAPDLVLGDVVFVRMGDKLPADIYVISATDFKVDNSSLTGEAEPQDRMPSNSMQSPLEATNLAFNGTLAVNGEAYGVVIRCGDNTVLGQIAGLTQNEHKAPSPMTIEINNFVATIGTVAITCMVMFFVIALVKTSNVSFSLNFAIGVLVAWVPQGLPATVTMLLTIAAKRMATRQVLVKDLRGVETLGAITLLATDKTGTLTRNQMTATNFWCGLKLYSAAVSSTNLPPGEIPFDFEGSGVSEILHISSLCSRARFDRTDIPIDQRVITGDATESGLFRFASQKLLDIDKLHDMYPKVFEIPFNSENKWAMAIHKKKHAEGPLTLLMKGAPERILRICTTILKDHKAIPMTKEHQDEFTTSYEYMAGKGHRVLAFAQLLLPGGEYPEDFAFTKDPKNYPSTGLTFVGLASLEDPPKHGVREAIGHCREAGIKIMMVTGDHPLTAEAIGRKINLMLSDTKELHAKKTGRQIESISEDEIHAIVIHGEKIDELSEADWDNIFSKEEIIFARTSPKHKLTIVKRAQSLGHIVGVTGDGVNDSPALKKADLGIAMNLSGSDVSKEAASMILLDDNFASTVRGVEEGRLIFANLKKSIQYTVTHTLPEVIPYLLWVIAPLPLMLTSLQILVVDLGFELLAALSYAWEPSESEALMKIPPRMPVNEESIAKLRKRRAEDAEDQGLDVAALHGHDAPEHVPTVGQKVKLFFKQIVSARYWKRKFEKKDGEVLVDGNSLSWAYLEFGAIEFIGCTTCFFAVLYSGTWEDGRQFYITPWDAWKMQSLNTSHFIEGLAPNYTTAHGNTVDSKMQANALAQGQSAYYFGLMIQQCFNMFVCKCKMTLPFGPYMFRNPASFYSVLLGGLFAAFIVYTPGVMSVFSTSGRLSPIYWLIGIGYGVFIIIYSSVRMLIMRCCIEGLQMHPTRLAASS</sequence>
<keyword evidence="3 9" id="KW-0812">Transmembrane</keyword>
<evidence type="ECO:0000256" key="8">
    <source>
        <dbReference type="ARBA" id="ARBA00023136"/>
    </source>
</evidence>
<dbReference type="InterPro" id="IPR004014">
    <property type="entry name" value="ATPase_P-typ_cation-transptr_N"/>
</dbReference>
<evidence type="ECO:0000256" key="2">
    <source>
        <dbReference type="ARBA" id="ARBA00022475"/>
    </source>
</evidence>
<feature type="transmembrane region" description="Helical" evidence="9">
    <location>
        <begin position="763"/>
        <end position="783"/>
    </location>
</feature>
<evidence type="ECO:0000313" key="12">
    <source>
        <dbReference type="Proteomes" id="UP000320333"/>
    </source>
</evidence>
<dbReference type="InterPro" id="IPR008250">
    <property type="entry name" value="ATPase_P-typ_transduc_dom_A_sf"/>
</dbReference>
<dbReference type="SUPFAM" id="SSF56784">
    <property type="entry name" value="HAD-like"/>
    <property type="match status" value="1"/>
</dbReference>
<dbReference type="Pfam" id="PF00689">
    <property type="entry name" value="Cation_ATPase_C"/>
    <property type="match status" value="1"/>
</dbReference>
<dbReference type="SMART" id="SM00831">
    <property type="entry name" value="Cation_ATPase_N"/>
    <property type="match status" value="1"/>
</dbReference>
<dbReference type="FunFam" id="3.40.50.1000:FF:000083">
    <property type="entry name" value="Sodium/potassium-transporting ATPase subunit alpha"/>
    <property type="match status" value="1"/>
</dbReference>
<dbReference type="PRINTS" id="PR00119">
    <property type="entry name" value="CATATPASE"/>
</dbReference>
<evidence type="ECO:0000256" key="1">
    <source>
        <dbReference type="ARBA" id="ARBA00004651"/>
    </source>
</evidence>
<evidence type="ECO:0000256" key="9">
    <source>
        <dbReference type="SAM" id="Phobius"/>
    </source>
</evidence>
<evidence type="ECO:0000256" key="4">
    <source>
        <dbReference type="ARBA" id="ARBA00022741"/>
    </source>
</evidence>
<dbReference type="AlphaFoldDB" id="A0A507FBV0"/>
<dbReference type="PRINTS" id="PR00121">
    <property type="entry name" value="NAKATPASE"/>
</dbReference>
<dbReference type="InterPro" id="IPR023299">
    <property type="entry name" value="ATPase_P-typ_cyto_dom_N"/>
</dbReference>
<feature type="transmembrane region" description="Helical" evidence="9">
    <location>
        <begin position="68"/>
        <end position="96"/>
    </location>
</feature>
<evidence type="ECO:0000256" key="6">
    <source>
        <dbReference type="ARBA" id="ARBA00022967"/>
    </source>
</evidence>
<keyword evidence="4" id="KW-0547">Nucleotide-binding</keyword>
<dbReference type="InterPro" id="IPR036412">
    <property type="entry name" value="HAD-like_sf"/>
</dbReference>
<dbReference type="Pfam" id="PF00690">
    <property type="entry name" value="Cation_ATPase_N"/>
    <property type="match status" value="1"/>
</dbReference>
<comment type="subcellular location">
    <subcellularLocation>
        <location evidence="1">Cell membrane</location>
        <topology evidence="1">Multi-pass membrane protein</topology>
    </subcellularLocation>
</comment>
<keyword evidence="5" id="KW-0067">ATP-binding</keyword>
<organism evidence="11 12">
    <name type="scientific">Chytriomyces confervae</name>
    <dbReference type="NCBI Taxonomy" id="246404"/>
    <lineage>
        <taxon>Eukaryota</taxon>
        <taxon>Fungi</taxon>
        <taxon>Fungi incertae sedis</taxon>
        <taxon>Chytridiomycota</taxon>
        <taxon>Chytridiomycota incertae sedis</taxon>
        <taxon>Chytridiomycetes</taxon>
        <taxon>Chytridiales</taxon>
        <taxon>Chytriomycetaceae</taxon>
        <taxon>Chytriomyces</taxon>
    </lineage>
</organism>
<dbReference type="Proteomes" id="UP000320333">
    <property type="component" value="Unassembled WGS sequence"/>
</dbReference>
<dbReference type="STRING" id="246404.A0A507FBV0"/>
<evidence type="ECO:0000313" key="11">
    <source>
        <dbReference type="EMBL" id="TPX73060.1"/>
    </source>
</evidence>
<dbReference type="InterPro" id="IPR023298">
    <property type="entry name" value="ATPase_P-typ_TM_dom_sf"/>
</dbReference>
<dbReference type="EMBL" id="QEAP01000211">
    <property type="protein sequence ID" value="TPX73060.1"/>
    <property type="molecule type" value="Genomic_DNA"/>
</dbReference>
<proteinExistence type="predicted"/>
<evidence type="ECO:0000256" key="3">
    <source>
        <dbReference type="ARBA" id="ARBA00022692"/>
    </source>
</evidence>
<dbReference type="GO" id="GO:0016887">
    <property type="term" value="F:ATP hydrolysis activity"/>
    <property type="evidence" value="ECO:0007669"/>
    <property type="project" value="InterPro"/>
</dbReference>
<dbReference type="SUPFAM" id="SSF81665">
    <property type="entry name" value="Calcium ATPase, transmembrane domain M"/>
    <property type="match status" value="2"/>
</dbReference>
<dbReference type="Pfam" id="PF13246">
    <property type="entry name" value="Cation_ATPase"/>
    <property type="match status" value="1"/>
</dbReference>
<keyword evidence="6" id="KW-1278">Translocase</keyword>
<dbReference type="PANTHER" id="PTHR43294">
    <property type="entry name" value="SODIUM/POTASSIUM-TRANSPORTING ATPASE SUBUNIT ALPHA"/>
    <property type="match status" value="1"/>
</dbReference>
<evidence type="ECO:0000256" key="7">
    <source>
        <dbReference type="ARBA" id="ARBA00022989"/>
    </source>
</evidence>
<feature type="transmembrane region" description="Helical" evidence="9">
    <location>
        <begin position="1037"/>
        <end position="1059"/>
    </location>
</feature>
<keyword evidence="8 9" id="KW-0472">Membrane</keyword>
<dbReference type="GO" id="GO:1990573">
    <property type="term" value="P:potassium ion import across plasma membrane"/>
    <property type="evidence" value="ECO:0007669"/>
    <property type="project" value="TreeGrafter"/>
</dbReference>
<dbReference type="InterPro" id="IPR059000">
    <property type="entry name" value="ATPase_P-type_domA"/>
</dbReference>
<feature type="transmembrane region" description="Helical" evidence="9">
    <location>
        <begin position="1005"/>
        <end position="1025"/>
    </location>
</feature>
<dbReference type="SUPFAM" id="SSF81653">
    <property type="entry name" value="Calcium ATPase, transduction domain A"/>
    <property type="match status" value="1"/>
</dbReference>
<dbReference type="GO" id="GO:1902600">
    <property type="term" value="P:proton transmembrane transport"/>
    <property type="evidence" value="ECO:0007669"/>
    <property type="project" value="TreeGrafter"/>
</dbReference>
<dbReference type="GO" id="GO:0030007">
    <property type="term" value="P:intracellular potassium ion homeostasis"/>
    <property type="evidence" value="ECO:0007669"/>
    <property type="project" value="TreeGrafter"/>
</dbReference>
<feature type="domain" description="Cation-transporting P-type ATPase N-terminal" evidence="10">
    <location>
        <begin position="14"/>
        <end position="95"/>
    </location>
</feature>
<feature type="transmembrane region" description="Helical" evidence="9">
    <location>
        <begin position="102"/>
        <end position="122"/>
    </location>
</feature>
<protein>
    <recommendedName>
        <fullName evidence="10">Cation-transporting P-type ATPase N-terminal domain-containing protein</fullName>
    </recommendedName>
</protein>
<dbReference type="SFLD" id="SFLDS00003">
    <property type="entry name" value="Haloacid_Dehalogenase"/>
    <property type="match status" value="1"/>
</dbReference>
<feature type="transmembrane region" description="Helical" evidence="9">
    <location>
        <begin position="267"/>
        <end position="287"/>
    </location>
</feature>
<evidence type="ECO:0000256" key="5">
    <source>
        <dbReference type="ARBA" id="ARBA00022840"/>
    </source>
</evidence>
<dbReference type="InterPro" id="IPR018303">
    <property type="entry name" value="ATPase_P-typ_P_site"/>
</dbReference>
<dbReference type="SUPFAM" id="SSF81660">
    <property type="entry name" value="Metal cation-transporting ATPase, ATP-binding domain N"/>
    <property type="match status" value="1"/>
</dbReference>
<dbReference type="Gene3D" id="3.40.1110.10">
    <property type="entry name" value="Calcium-transporting ATPase, cytoplasmic domain N"/>
    <property type="match status" value="1"/>
</dbReference>
<dbReference type="OrthoDB" id="158672at2759"/>
<dbReference type="SFLD" id="SFLDF00027">
    <property type="entry name" value="p-type_atpase"/>
    <property type="match status" value="1"/>
</dbReference>
<dbReference type="PANTHER" id="PTHR43294:SF21">
    <property type="entry name" value="CATION TRANSPORTING ATPASE"/>
    <property type="match status" value="1"/>
</dbReference>
<name>A0A507FBV0_9FUNG</name>
<dbReference type="Gene3D" id="2.70.150.10">
    <property type="entry name" value="Calcium-transporting ATPase, cytoplasmic transduction domain A"/>
    <property type="match status" value="1"/>
</dbReference>
<dbReference type="PROSITE" id="PS00154">
    <property type="entry name" value="ATPASE_E1_E2"/>
    <property type="match status" value="1"/>
</dbReference>
<keyword evidence="2" id="KW-1003">Cell membrane</keyword>
<dbReference type="InterPro" id="IPR050510">
    <property type="entry name" value="Cation_transp_ATPase_P-type"/>
</dbReference>